<dbReference type="Proteomes" id="UP000054248">
    <property type="component" value="Unassembled WGS sequence"/>
</dbReference>
<sequence>MPLGVESARVRRFKKDGGLVMEEDYTTLWGWITFSWVIDIINRGIEKELEEKDVPELSPSFQSKPLYQRFMEFQRSTLLRQIFWANVLDLPLDLYSLLSLSFSRIPRCFSSS</sequence>
<reference evidence="2" key="2">
    <citation type="submission" date="2015-01" db="EMBL/GenBank/DDBJ databases">
        <title>Evolutionary Origins and Diversification of the Mycorrhizal Mutualists.</title>
        <authorList>
            <consortium name="DOE Joint Genome Institute"/>
            <consortium name="Mycorrhizal Genomics Consortium"/>
            <person name="Kohler A."/>
            <person name="Kuo A."/>
            <person name="Nagy L.G."/>
            <person name="Floudas D."/>
            <person name="Copeland A."/>
            <person name="Barry K.W."/>
            <person name="Cichocki N."/>
            <person name="Veneault-Fourrey C."/>
            <person name="LaButti K."/>
            <person name="Lindquist E.A."/>
            <person name="Lipzen A."/>
            <person name="Lundell T."/>
            <person name="Morin E."/>
            <person name="Murat C."/>
            <person name="Riley R."/>
            <person name="Ohm R."/>
            <person name="Sun H."/>
            <person name="Tunlid A."/>
            <person name="Henrissat B."/>
            <person name="Grigoriev I.V."/>
            <person name="Hibbett D.S."/>
            <person name="Martin F."/>
        </authorList>
    </citation>
    <scope>NUCLEOTIDE SEQUENCE [LARGE SCALE GENOMIC DNA]</scope>
    <source>
        <strain evidence="2">MUT 4182</strain>
    </source>
</reference>
<dbReference type="AlphaFoldDB" id="A0A0C3KEK0"/>
<dbReference type="OrthoDB" id="6500128at2759"/>
<dbReference type="HOGENOM" id="CLU_2147718_0_0_1"/>
<dbReference type="STRING" id="1051891.A0A0C3KEK0"/>
<proteinExistence type="predicted"/>
<protein>
    <submittedName>
        <fullName evidence="1">Uncharacterized protein</fullName>
    </submittedName>
</protein>
<organism evidence="1 2">
    <name type="scientific">Tulasnella calospora MUT 4182</name>
    <dbReference type="NCBI Taxonomy" id="1051891"/>
    <lineage>
        <taxon>Eukaryota</taxon>
        <taxon>Fungi</taxon>
        <taxon>Dikarya</taxon>
        <taxon>Basidiomycota</taxon>
        <taxon>Agaricomycotina</taxon>
        <taxon>Agaricomycetes</taxon>
        <taxon>Cantharellales</taxon>
        <taxon>Tulasnellaceae</taxon>
        <taxon>Tulasnella</taxon>
    </lineage>
</organism>
<reference evidence="1 2" key="1">
    <citation type="submission" date="2014-04" db="EMBL/GenBank/DDBJ databases">
        <authorList>
            <consortium name="DOE Joint Genome Institute"/>
            <person name="Kuo A."/>
            <person name="Girlanda M."/>
            <person name="Perotto S."/>
            <person name="Kohler A."/>
            <person name="Nagy L.G."/>
            <person name="Floudas D."/>
            <person name="Copeland A."/>
            <person name="Barry K.W."/>
            <person name="Cichocki N."/>
            <person name="Veneault-Fourrey C."/>
            <person name="LaButti K."/>
            <person name="Lindquist E.A."/>
            <person name="Lipzen A."/>
            <person name="Lundell T."/>
            <person name="Morin E."/>
            <person name="Murat C."/>
            <person name="Sun H."/>
            <person name="Tunlid A."/>
            <person name="Henrissat B."/>
            <person name="Grigoriev I.V."/>
            <person name="Hibbett D.S."/>
            <person name="Martin F."/>
            <person name="Nordberg H.P."/>
            <person name="Cantor M.N."/>
            <person name="Hua S.X."/>
        </authorList>
    </citation>
    <scope>NUCLEOTIDE SEQUENCE [LARGE SCALE GENOMIC DNA]</scope>
    <source>
        <strain evidence="1 2">MUT 4182</strain>
    </source>
</reference>
<gene>
    <name evidence="1" type="ORF">M407DRAFT_246045</name>
</gene>
<evidence type="ECO:0000313" key="2">
    <source>
        <dbReference type="Proteomes" id="UP000054248"/>
    </source>
</evidence>
<keyword evidence="2" id="KW-1185">Reference proteome</keyword>
<dbReference type="EMBL" id="KN823200">
    <property type="protein sequence ID" value="KIO19853.1"/>
    <property type="molecule type" value="Genomic_DNA"/>
</dbReference>
<name>A0A0C3KEK0_9AGAM</name>
<evidence type="ECO:0000313" key="1">
    <source>
        <dbReference type="EMBL" id="KIO19853.1"/>
    </source>
</evidence>
<accession>A0A0C3KEK0</accession>